<dbReference type="SUPFAM" id="SSF57667">
    <property type="entry name" value="beta-beta-alpha zinc fingers"/>
    <property type="match status" value="1"/>
</dbReference>
<evidence type="ECO:0000256" key="1">
    <source>
        <dbReference type="PROSITE-ProRule" id="PRU00042"/>
    </source>
</evidence>
<dbReference type="InterPro" id="IPR013087">
    <property type="entry name" value="Znf_C2H2_type"/>
</dbReference>
<keyword evidence="1" id="KW-0863">Zinc-finger</keyword>
<sequence>MDQPLAISDLSMHVVAAEDMALGLVTRLNSIDQARNKEPDLKGFIFLHAACNGIFPTAELLDLHFKPHFKEPNIDHGIHPYNSLAAVYAAVNQYDDHVVGTSPANHNGQTSGSAPTMSNNPFHPSSSNQSHSRDPSQNTLFLCPTCGRTIDRSGDLERHAKKHDPAMRVFQCEEPGCEFKGTYRKEKLNAHVRTCHQ</sequence>
<evidence type="ECO:0000259" key="3">
    <source>
        <dbReference type="PROSITE" id="PS50157"/>
    </source>
</evidence>
<keyword evidence="1" id="KW-0479">Metal-binding</keyword>
<evidence type="ECO:0000256" key="2">
    <source>
        <dbReference type="SAM" id="MobiDB-lite"/>
    </source>
</evidence>
<dbReference type="PROSITE" id="PS00028">
    <property type="entry name" value="ZINC_FINGER_C2H2_1"/>
    <property type="match status" value="1"/>
</dbReference>
<dbReference type="EMBL" id="JBHFEH010000040">
    <property type="protein sequence ID" value="KAL2050961.1"/>
    <property type="molecule type" value="Genomic_DNA"/>
</dbReference>
<proteinExistence type="predicted"/>
<feature type="domain" description="C2H2-type" evidence="3">
    <location>
        <begin position="141"/>
        <end position="163"/>
    </location>
</feature>
<evidence type="ECO:0000313" key="4">
    <source>
        <dbReference type="EMBL" id="KAL2050961.1"/>
    </source>
</evidence>
<accession>A0ABR4B1S5</accession>
<evidence type="ECO:0000313" key="5">
    <source>
        <dbReference type="Proteomes" id="UP001590951"/>
    </source>
</evidence>
<protein>
    <recommendedName>
        <fullName evidence="3">C2H2-type domain-containing protein</fullName>
    </recommendedName>
</protein>
<gene>
    <name evidence="4" type="ORF">ABVK25_008707</name>
</gene>
<name>A0ABR4B1S5_9LECA</name>
<keyword evidence="1" id="KW-0862">Zinc</keyword>
<keyword evidence="5" id="KW-1185">Reference proteome</keyword>
<dbReference type="Proteomes" id="UP001590951">
    <property type="component" value="Unassembled WGS sequence"/>
</dbReference>
<dbReference type="Gene3D" id="3.30.160.60">
    <property type="entry name" value="Classic Zinc Finger"/>
    <property type="match status" value="1"/>
</dbReference>
<dbReference type="InterPro" id="IPR036236">
    <property type="entry name" value="Znf_C2H2_sf"/>
</dbReference>
<feature type="compositionally biased region" description="Polar residues" evidence="2">
    <location>
        <begin position="102"/>
        <end position="136"/>
    </location>
</feature>
<comment type="caution">
    <text evidence="4">The sequence shown here is derived from an EMBL/GenBank/DDBJ whole genome shotgun (WGS) entry which is preliminary data.</text>
</comment>
<feature type="region of interest" description="Disordered" evidence="2">
    <location>
        <begin position="99"/>
        <end position="136"/>
    </location>
</feature>
<dbReference type="SMART" id="SM00355">
    <property type="entry name" value="ZnF_C2H2"/>
    <property type="match status" value="2"/>
</dbReference>
<reference evidence="4 5" key="1">
    <citation type="submission" date="2024-09" db="EMBL/GenBank/DDBJ databases">
        <title>Rethinking Asexuality: The Enigmatic Case of Functional Sexual Genes in Lepraria (Stereocaulaceae).</title>
        <authorList>
            <person name="Doellman M."/>
            <person name="Sun Y."/>
            <person name="Barcenas-Pena A."/>
            <person name="Lumbsch H.T."/>
            <person name="Grewe F."/>
        </authorList>
    </citation>
    <scope>NUCLEOTIDE SEQUENCE [LARGE SCALE GENOMIC DNA]</scope>
    <source>
        <strain evidence="4 5">Grewe 0041</strain>
    </source>
</reference>
<dbReference type="PROSITE" id="PS50157">
    <property type="entry name" value="ZINC_FINGER_C2H2_2"/>
    <property type="match status" value="1"/>
</dbReference>
<organism evidence="4 5">
    <name type="scientific">Lepraria finkii</name>
    <dbReference type="NCBI Taxonomy" id="1340010"/>
    <lineage>
        <taxon>Eukaryota</taxon>
        <taxon>Fungi</taxon>
        <taxon>Dikarya</taxon>
        <taxon>Ascomycota</taxon>
        <taxon>Pezizomycotina</taxon>
        <taxon>Lecanoromycetes</taxon>
        <taxon>OSLEUM clade</taxon>
        <taxon>Lecanoromycetidae</taxon>
        <taxon>Lecanorales</taxon>
        <taxon>Lecanorineae</taxon>
        <taxon>Stereocaulaceae</taxon>
        <taxon>Lepraria</taxon>
    </lineage>
</organism>